<dbReference type="Gene3D" id="3.90.550.10">
    <property type="entry name" value="Spore Coat Polysaccharide Biosynthesis Protein SpsA, Chain A"/>
    <property type="match status" value="1"/>
</dbReference>
<evidence type="ECO:0000256" key="1">
    <source>
        <dbReference type="ARBA" id="ARBA00004141"/>
    </source>
</evidence>
<dbReference type="InterPro" id="IPR029044">
    <property type="entry name" value="Nucleotide-diphossugar_trans"/>
</dbReference>
<gene>
    <name evidence="9" type="ORF">CARN1_2326</name>
</gene>
<keyword evidence="2 9" id="KW-0328">Glycosyltransferase</keyword>
<dbReference type="AlphaFoldDB" id="E6PD87"/>
<comment type="subcellular location">
    <subcellularLocation>
        <location evidence="1">Membrane</location>
        <topology evidence="1">Multi-pass membrane protein</topology>
    </subcellularLocation>
</comment>
<feature type="transmembrane region" description="Helical" evidence="7">
    <location>
        <begin position="281"/>
        <end position="306"/>
    </location>
</feature>
<evidence type="ECO:0000313" key="9">
    <source>
        <dbReference type="EMBL" id="CBH74439.1"/>
    </source>
</evidence>
<evidence type="ECO:0000256" key="5">
    <source>
        <dbReference type="ARBA" id="ARBA00022989"/>
    </source>
</evidence>
<proteinExistence type="predicted"/>
<dbReference type="EMBL" id="CABL01000001">
    <property type="protein sequence ID" value="CBH74439.1"/>
    <property type="molecule type" value="Genomic_DNA"/>
</dbReference>
<feature type="domain" description="Glycosyltransferase 2-like" evidence="8">
    <location>
        <begin position="22"/>
        <end position="184"/>
    </location>
</feature>
<evidence type="ECO:0000259" key="8">
    <source>
        <dbReference type="Pfam" id="PF00535"/>
    </source>
</evidence>
<dbReference type="InterPro" id="IPR001173">
    <property type="entry name" value="Glyco_trans_2-like"/>
</dbReference>
<feature type="transmembrane region" description="Helical" evidence="7">
    <location>
        <begin position="246"/>
        <end position="269"/>
    </location>
</feature>
<dbReference type="EC" id="2.4.1.-" evidence="9"/>
<evidence type="ECO:0000256" key="2">
    <source>
        <dbReference type="ARBA" id="ARBA00022676"/>
    </source>
</evidence>
<evidence type="ECO:0000256" key="7">
    <source>
        <dbReference type="SAM" id="Phobius"/>
    </source>
</evidence>
<dbReference type="SUPFAM" id="SSF53448">
    <property type="entry name" value="Nucleotide-diphospho-sugar transferases"/>
    <property type="match status" value="1"/>
</dbReference>
<organism evidence="9">
    <name type="scientific">mine drainage metagenome</name>
    <dbReference type="NCBI Taxonomy" id="410659"/>
    <lineage>
        <taxon>unclassified sequences</taxon>
        <taxon>metagenomes</taxon>
        <taxon>ecological metagenomes</taxon>
    </lineage>
</organism>
<keyword evidence="4 7" id="KW-0812">Transmembrane</keyword>
<protein>
    <submittedName>
        <fullName evidence="9">Putative Bactoprenol glucosyl transferase</fullName>
        <ecNumber evidence="9">2.4.1.-</ecNumber>
    </submittedName>
</protein>
<dbReference type="PANTHER" id="PTHR48090">
    <property type="entry name" value="UNDECAPRENYL-PHOSPHATE 4-DEOXY-4-FORMAMIDO-L-ARABINOSE TRANSFERASE-RELATED"/>
    <property type="match status" value="1"/>
</dbReference>
<keyword evidence="5 7" id="KW-1133">Transmembrane helix</keyword>
<dbReference type="GO" id="GO:0005886">
    <property type="term" value="C:plasma membrane"/>
    <property type="evidence" value="ECO:0007669"/>
    <property type="project" value="TreeGrafter"/>
</dbReference>
<name>E6PD87_9ZZZZ</name>
<reference evidence="9" key="1">
    <citation type="submission" date="2009-10" db="EMBL/GenBank/DDBJ databases">
        <title>Diversity of trophic interactions inside an arsenic-rich microbial ecosystem.</title>
        <authorList>
            <person name="Bertin P.N."/>
            <person name="Heinrich-Salmeron A."/>
            <person name="Pelletier E."/>
            <person name="Goulhen-Chollet F."/>
            <person name="Arsene-Ploetze F."/>
            <person name="Gallien S."/>
            <person name="Calteau A."/>
            <person name="Vallenet D."/>
            <person name="Casiot C."/>
            <person name="Chane-Woon-Ming B."/>
            <person name="Giloteaux L."/>
            <person name="Barakat M."/>
            <person name="Bonnefoy V."/>
            <person name="Bruneel O."/>
            <person name="Chandler M."/>
            <person name="Cleiss J."/>
            <person name="Duran R."/>
            <person name="Elbaz-Poulichet F."/>
            <person name="Fonknechten N."/>
            <person name="Lauga B."/>
            <person name="Mornico D."/>
            <person name="Ortet P."/>
            <person name="Schaeffer C."/>
            <person name="Siguier P."/>
            <person name="Alexander Thil Smith A."/>
            <person name="Van Dorsselaer A."/>
            <person name="Weissenbach J."/>
            <person name="Medigue C."/>
            <person name="Le Paslier D."/>
        </authorList>
    </citation>
    <scope>NUCLEOTIDE SEQUENCE</scope>
</reference>
<evidence type="ECO:0000256" key="3">
    <source>
        <dbReference type="ARBA" id="ARBA00022679"/>
    </source>
</evidence>
<keyword evidence="3 9" id="KW-0808">Transferase</keyword>
<evidence type="ECO:0000256" key="4">
    <source>
        <dbReference type="ARBA" id="ARBA00022692"/>
    </source>
</evidence>
<comment type="caution">
    <text evidence="9">The sequence shown here is derived from an EMBL/GenBank/DDBJ whole genome shotgun (WGS) entry which is preliminary data.</text>
</comment>
<keyword evidence="6 7" id="KW-0472">Membrane</keyword>
<sequence length="343" mass="38284">MNNLVDGNPPNGESAHSLPLVSVIIPAFNEEDCVDELAARLQRVSAVLGSKYEFEFIITENGSADATYGKLRAIRAEDPRFKIIRFSRNFGIEPAISAGLSNARGSAAIIMCADLQDPPELIPEFIEKWEQGFQNVYGIVSRRTDESWLRQQLTRGYYWLLNRATGSAVPRNVSDFRLIDKKLYEILNSMPERRRMLRTMWPWLGFKSVGIKYVRPARFGGKSTYQLAKNILFGLRGIASATAWPLGLIPVVGTALAGLAFLMLAGFSLRWVTKGVPFNGFGTIVAVILLMFGLLFLFLGIMAEYISIIYEEVRGRPLYVTSEEIGFLSTPEPNLSADAKERT</sequence>
<dbReference type="InterPro" id="IPR050256">
    <property type="entry name" value="Glycosyltransferase_2"/>
</dbReference>
<dbReference type="PANTHER" id="PTHR48090:SF1">
    <property type="entry name" value="PROPHAGE BACTOPRENOL GLUCOSYL TRANSFERASE HOMOLOG"/>
    <property type="match status" value="1"/>
</dbReference>
<dbReference type="CDD" id="cd04187">
    <property type="entry name" value="DPM1_like_bac"/>
    <property type="match status" value="1"/>
</dbReference>
<accession>E6PD87</accession>
<dbReference type="Pfam" id="PF00535">
    <property type="entry name" value="Glycos_transf_2"/>
    <property type="match status" value="1"/>
</dbReference>
<evidence type="ECO:0000256" key="6">
    <source>
        <dbReference type="ARBA" id="ARBA00023136"/>
    </source>
</evidence>
<dbReference type="GO" id="GO:0016757">
    <property type="term" value="F:glycosyltransferase activity"/>
    <property type="evidence" value="ECO:0007669"/>
    <property type="project" value="UniProtKB-KW"/>
</dbReference>